<evidence type="ECO:0000256" key="5">
    <source>
        <dbReference type="ARBA" id="ARBA00023136"/>
    </source>
</evidence>
<dbReference type="InterPro" id="IPR050930">
    <property type="entry name" value="MFS_Vesicular_Transporter"/>
</dbReference>
<feature type="transmembrane region" description="Helical" evidence="6">
    <location>
        <begin position="97"/>
        <end position="115"/>
    </location>
</feature>
<feature type="transmembrane region" description="Helical" evidence="6">
    <location>
        <begin position="374"/>
        <end position="403"/>
    </location>
</feature>
<evidence type="ECO:0000313" key="8">
    <source>
        <dbReference type="EMBL" id="ORY16727.1"/>
    </source>
</evidence>
<name>A0A1Y2A352_9PLEO</name>
<keyword evidence="9" id="KW-1185">Reference proteome</keyword>
<dbReference type="STRING" id="1231657.A0A1Y2A352"/>
<feature type="transmembrane region" description="Helical" evidence="6">
    <location>
        <begin position="451"/>
        <end position="473"/>
    </location>
</feature>
<organism evidence="8 9">
    <name type="scientific">Clohesyomyces aquaticus</name>
    <dbReference type="NCBI Taxonomy" id="1231657"/>
    <lineage>
        <taxon>Eukaryota</taxon>
        <taxon>Fungi</taxon>
        <taxon>Dikarya</taxon>
        <taxon>Ascomycota</taxon>
        <taxon>Pezizomycotina</taxon>
        <taxon>Dothideomycetes</taxon>
        <taxon>Pleosporomycetidae</taxon>
        <taxon>Pleosporales</taxon>
        <taxon>Lindgomycetaceae</taxon>
        <taxon>Clohesyomyces</taxon>
    </lineage>
</organism>
<feature type="transmembrane region" description="Helical" evidence="6">
    <location>
        <begin position="424"/>
        <end position="445"/>
    </location>
</feature>
<dbReference type="Proteomes" id="UP000193144">
    <property type="component" value="Unassembled WGS sequence"/>
</dbReference>
<feature type="domain" description="Major facilitator superfamily (MFS) profile" evidence="7">
    <location>
        <begin position="25"/>
        <end position="477"/>
    </location>
</feature>
<feature type="transmembrane region" description="Helical" evidence="6">
    <location>
        <begin position="274"/>
        <end position="292"/>
    </location>
</feature>
<feature type="transmembrane region" description="Helical" evidence="6">
    <location>
        <begin position="340"/>
        <end position="359"/>
    </location>
</feature>
<evidence type="ECO:0000256" key="6">
    <source>
        <dbReference type="SAM" id="Phobius"/>
    </source>
</evidence>
<comment type="caution">
    <text evidence="8">The sequence shown here is derived from an EMBL/GenBank/DDBJ whole genome shotgun (WGS) entry which is preliminary data.</text>
</comment>
<feature type="transmembrane region" description="Helical" evidence="6">
    <location>
        <begin position="312"/>
        <end position="333"/>
    </location>
</feature>
<dbReference type="InterPro" id="IPR020846">
    <property type="entry name" value="MFS_dom"/>
</dbReference>
<evidence type="ECO:0000259" key="7">
    <source>
        <dbReference type="PROSITE" id="PS50850"/>
    </source>
</evidence>
<dbReference type="CDD" id="cd17325">
    <property type="entry name" value="MFS_MdtG_SLC18_like"/>
    <property type="match status" value="1"/>
</dbReference>
<dbReference type="AlphaFoldDB" id="A0A1Y2A352"/>
<feature type="transmembrane region" description="Helical" evidence="6">
    <location>
        <begin position="185"/>
        <end position="205"/>
    </location>
</feature>
<accession>A0A1Y2A352</accession>
<dbReference type="PROSITE" id="PS50850">
    <property type="entry name" value="MFS"/>
    <property type="match status" value="1"/>
</dbReference>
<feature type="transmembrane region" description="Helical" evidence="6">
    <location>
        <begin position="21"/>
        <end position="46"/>
    </location>
</feature>
<dbReference type="OrthoDB" id="5086884at2759"/>
<feature type="transmembrane region" description="Helical" evidence="6">
    <location>
        <begin position="127"/>
        <end position="145"/>
    </location>
</feature>
<evidence type="ECO:0000256" key="2">
    <source>
        <dbReference type="ARBA" id="ARBA00022448"/>
    </source>
</evidence>
<keyword evidence="5 6" id="KW-0472">Membrane</keyword>
<evidence type="ECO:0000256" key="1">
    <source>
        <dbReference type="ARBA" id="ARBA00004141"/>
    </source>
</evidence>
<dbReference type="EMBL" id="MCFA01000016">
    <property type="protein sequence ID" value="ORY16727.1"/>
    <property type="molecule type" value="Genomic_DNA"/>
</dbReference>
<reference evidence="8 9" key="1">
    <citation type="submission" date="2016-07" db="EMBL/GenBank/DDBJ databases">
        <title>Pervasive Adenine N6-methylation of Active Genes in Fungi.</title>
        <authorList>
            <consortium name="DOE Joint Genome Institute"/>
            <person name="Mondo S.J."/>
            <person name="Dannebaum R.O."/>
            <person name="Kuo R.C."/>
            <person name="Labutti K."/>
            <person name="Haridas S."/>
            <person name="Kuo A."/>
            <person name="Salamov A."/>
            <person name="Ahrendt S.R."/>
            <person name="Lipzen A."/>
            <person name="Sullivan W."/>
            <person name="Andreopoulos W.B."/>
            <person name="Clum A."/>
            <person name="Lindquist E."/>
            <person name="Daum C."/>
            <person name="Ramamoorthy G.K."/>
            <person name="Gryganskyi A."/>
            <person name="Culley D."/>
            <person name="Magnuson J.K."/>
            <person name="James T.Y."/>
            <person name="O'Malley M.A."/>
            <person name="Stajich J.E."/>
            <person name="Spatafora J.W."/>
            <person name="Visel A."/>
            <person name="Grigoriev I.V."/>
        </authorList>
    </citation>
    <scope>NUCLEOTIDE SEQUENCE [LARGE SCALE GENOMIC DNA]</scope>
    <source>
        <strain evidence="8 9">CBS 115471</strain>
    </source>
</reference>
<feature type="transmembrane region" description="Helical" evidence="6">
    <location>
        <begin position="66"/>
        <end position="88"/>
    </location>
</feature>
<proteinExistence type="predicted"/>
<evidence type="ECO:0000313" key="9">
    <source>
        <dbReference type="Proteomes" id="UP000193144"/>
    </source>
</evidence>
<gene>
    <name evidence="8" type="ORF">BCR34DRAFT_475794</name>
</gene>
<dbReference type="PANTHER" id="PTHR23506">
    <property type="entry name" value="GH10249P"/>
    <property type="match status" value="1"/>
</dbReference>
<dbReference type="Gene3D" id="1.20.1250.20">
    <property type="entry name" value="MFS general substrate transporter like domains"/>
    <property type="match status" value="2"/>
</dbReference>
<comment type="subcellular location">
    <subcellularLocation>
        <location evidence="1">Membrane</location>
        <topology evidence="1">Multi-pass membrane protein</topology>
    </subcellularLocation>
</comment>
<dbReference type="InterPro" id="IPR011701">
    <property type="entry name" value="MFS"/>
</dbReference>
<dbReference type="InterPro" id="IPR036259">
    <property type="entry name" value="MFS_trans_sf"/>
</dbReference>
<keyword evidence="2" id="KW-0813">Transport</keyword>
<evidence type="ECO:0000256" key="3">
    <source>
        <dbReference type="ARBA" id="ARBA00022692"/>
    </source>
</evidence>
<dbReference type="Pfam" id="PF07690">
    <property type="entry name" value="MFS_1"/>
    <property type="match status" value="1"/>
</dbReference>
<keyword evidence="3 6" id="KW-0812">Transmembrane</keyword>
<evidence type="ECO:0000256" key="4">
    <source>
        <dbReference type="ARBA" id="ARBA00022989"/>
    </source>
</evidence>
<protein>
    <submittedName>
        <fullName evidence="8">Major facilitator superfamily domain-containing protein</fullName>
    </submittedName>
</protein>
<dbReference type="GO" id="GO:0016020">
    <property type="term" value="C:membrane"/>
    <property type="evidence" value="ECO:0007669"/>
    <property type="project" value="UniProtKB-SubCell"/>
</dbReference>
<feature type="transmembrane region" description="Helical" evidence="6">
    <location>
        <begin position="157"/>
        <end position="179"/>
    </location>
</feature>
<keyword evidence="4 6" id="KW-1133">Transmembrane helix</keyword>
<dbReference type="GO" id="GO:0022857">
    <property type="term" value="F:transmembrane transporter activity"/>
    <property type="evidence" value="ECO:0007669"/>
    <property type="project" value="InterPro"/>
</dbReference>
<dbReference type="SUPFAM" id="SSF103473">
    <property type="entry name" value="MFS general substrate transporter"/>
    <property type="match status" value="1"/>
</dbReference>
<dbReference type="PANTHER" id="PTHR23506:SF37">
    <property type="entry name" value="MAJOR FACILITATOR SUPERFAMILY (MFS) PROFILE DOMAIN-CONTAINING PROTEIN"/>
    <property type="match status" value="1"/>
</dbReference>
<sequence>MLKNLGHDDTKPPIGLKWRSNTFFIVCVVGLGTFTDMFLYGLIVPVLPFMLRDRVQVPEAELQTTLSSLLAIYAAASMLASPIAGVLADRLSSSRQLPFLLGLVLLLLSTILLALGRTVPVLALARFLQGASGGTVWTIGLALLIETVGQENLGKTIGSIFSFISVAGLFSPVIGGVLYAKTGYAGVFGLGVAFVVIDFVGRLLMIEKKVAANYLNSEQNTPTLTPEPDSTNTANESTSLLSQPLLSSSNYRLPEPKWRLTRLLPILLVMKDPGMLTALFIGLIQACLLGAFDATVPLVASSRYGFDSLKAGLLFLPLGGADFFFGPIFGWCVDRWGTKPISVLGFAYLVPALALLRVPVEKNLVGDPELGHQIALYACFLGLNGIGLAIINSASIVECGVVLEKYWKANPALFEGQAPYAQLYGINSMVWSLGLTVGPLVGGALRGSIGYGNMNAVLAGICGITTVFAVLFIGRKGYDEPEAEEGG</sequence>